<feature type="non-terminal residue" evidence="6">
    <location>
        <position position="658"/>
    </location>
</feature>
<dbReference type="GO" id="GO:0016757">
    <property type="term" value="F:glycosyltransferase activity"/>
    <property type="evidence" value="ECO:0007669"/>
    <property type="project" value="UniProtKB-KW"/>
</dbReference>
<dbReference type="Gene3D" id="3.40.50.11010">
    <property type="match status" value="1"/>
</dbReference>
<name>A0ABW1P5S0_9PSEU</name>
<evidence type="ECO:0000256" key="3">
    <source>
        <dbReference type="ARBA" id="ARBA00022676"/>
    </source>
</evidence>
<reference evidence="7" key="1">
    <citation type="journal article" date="2019" name="Int. J. Syst. Evol. Microbiol.">
        <title>The Global Catalogue of Microorganisms (GCM) 10K type strain sequencing project: providing services to taxonomists for standard genome sequencing and annotation.</title>
        <authorList>
            <consortium name="The Broad Institute Genomics Platform"/>
            <consortium name="The Broad Institute Genome Sequencing Center for Infectious Disease"/>
            <person name="Wu L."/>
            <person name="Ma J."/>
        </authorList>
    </citation>
    <scope>NUCLEOTIDE SEQUENCE [LARGE SCALE GENOMIC DNA]</scope>
    <source>
        <strain evidence="7">CGMCC 4.7246</strain>
    </source>
</reference>
<keyword evidence="4 6" id="KW-0808">Transferase</keyword>
<keyword evidence="3 6" id="KW-0328">Glycosyltransferase</keyword>
<dbReference type="CDD" id="cd04186">
    <property type="entry name" value="GT_2_like_c"/>
    <property type="match status" value="1"/>
</dbReference>
<dbReference type="InterPro" id="IPR029044">
    <property type="entry name" value="Nucleotide-diphossugar_trans"/>
</dbReference>
<dbReference type="PANTHER" id="PTHR43179">
    <property type="entry name" value="RHAMNOSYLTRANSFERASE WBBL"/>
    <property type="match status" value="1"/>
</dbReference>
<dbReference type="SUPFAM" id="SSF53756">
    <property type="entry name" value="UDP-Glycosyltransferase/glycogen phosphorylase"/>
    <property type="match status" value="1"/>
</dbReference>
<comment type="pathway">
    <text evidence="1">Cell wall biogenesis; cell wall polysaccharide biosynthesis.</text>
</comment>
<evidence type="ECO:0000256" key="4">
    <source>
        <dbReference type="ARBA" id="ARBA00022679"/>
    </source>
</evidence>
<organism evidence="6 7">
    <name type="scientific">Saccharothrix lopnurensis</name>
    <dbReference type="NCBI Taxonomy" id="1670621"/>
    <lineage>
        <taxon>Bacteria</taxon>
        <taxon>Bacillati</taxon>
        <taxon>Actinomycetota</taxon>
        <taxon>Actinomycetes</taxon>
        <taxon>Pseudonocardiales</taxon>
        <taxon>Pseudonocardiaceae</taxon>
        <taxon>Saccharothrix</taxon>
    </lineage>
</organism>
<comment type="caution">
    <text evidence="6">The sequence shown here is derived from an EMBL/GenBank/DDBJ whole genome shotgun (WGS) entry which is preliminary data.</text>
</comment>
<feature type="domain" description="Glycosyltransferase 2-like" evidence="5">
    <location>
        <begin position="5"/>
        <end position="122"/>
    </location>
</feature>
<protein>
    <submittedName>
        <fullName evidence="6">Glycosyltransferase</fullName>
        <ecNumber evidence="6">2.4.-.-</ecNumber>
    </submittedName>
</protein>
<gene>
    <name evidence="6" type="ORF">ACFP3R_16800</name>
</gene>
<comment type="similarity">
    <text evidence="2">Belongs to the glycosyltransferase 2 family.</text>
</comment>
<dbReference type="EC" id="2.4.-.-" evidence="6"/>
<evidence type="ECO:0000313" key="6">
    <source>
        <dbReference type="EMBL" id="MFC6090940.1"/>
    </source>
</evidence>
<evidence type="ECO:0000259" key="5">
    <source>
        <dbReference type="Pfam" id="PF00535"/>
    </source>
</evidence>
<dbReference type="PANTHER" id="PTHR43179:SF12">
    <property type="entry name" value="GALACTOFURANOSYLTRANSFERASE GLFT2"/>
    <property type="match status" value="1"/>
</dbReference>
<evidence type="ECO:0000256" key="2">
    <source>
        <dbReference type="ARBA" id="ARBA00006739"/>
    </source>
</evidence>
<dbReference type="Pfam" id="PF00535">
    <property type="entry name" value="Glycos_transf_2"/>
    <property type="match status" value="1"/>
</dbReference>
<sequence>MPLAVVVVTYHSADIVEDCLRSVAAALESIPDGRVVVVDNASTDDTLEVVARVAPDAQVVARPTNDGFAAGVNAGFAAAPDCDVLVLNPDVRLEPDAIALLRTALAQPGTGVAAPRLSNVDGSPQLSLRRAPTPLRSLGEAVLGGTRAGRHDALGELVSDHRRYATPGTVDWATGAAWLISREAREATGVLEERYFLYSEETEYMLRLGERGYSVRYEPRARAVHFGGEQSTSPVLWSMATTNRVRMARERHGRPRAFLMWLAVLLNEVLRAPRHAKHRTAVRDLLRWRRWPARPGQGPEHGWICFSAQDWWYHNRAHSDFQLMRSMAGHRRVLVVNSIGMRMPTRGNSTHVARRILRKLRSVAKFVRRPMPDFYVMSPLPLPFYGSPFLRRVNAVLVRAQVRLVATALRLHTPVIMVTIPTAWDVVAPMRRHRLVFNRSDRHSDFPEADRASIEVLERQLLTHADHVVYVSHALMAEEAPLTGSRAHFLDHGVDVDHFTARPEHERPDDIRAVPGPRIGFFGALDDFVVDFDLLERVAAELPDASLVLIGDATHPMERFDKYPNVHWLGFRPYSLIPAYGSAFDVAIMPWQDNSWIRHSNPIKLKEYLALGLPVVSTDFAELAAYTGRVHAATSHTDFVEAIRTALTTLASPPPTPP</sequence>
<dbReference type="Pfam" id="PF13692">
    <property type="entry name" value="Glyco_trans_1_4"/>
    <property type="match status" value="1"/>
</dbReference>
<dbReference type="SUPFAM" id="SSF53448">
    <property type="entry name" value="Nucleotide-diphospho-sugar transferases"/>
    <property type="match status" value="1"/>
</dbReference>
<evidence type="ECO:0000313" key="7">
    <source>
        <dbReference type="Proteomes" id="UP001596220"/>
    </source>
</evidence>
<dbReference type="InterPro" id="IPR001173">
    <property type="entry name" value="Glyco_trans_2-like"/>
</dbReference>
<evidence type="ECO:0000256" key="1">
    <source>
        <dbReference type="ARBA" id="ARBA00004776"/>
    </source>
</evidence>
<keyword evidence="7" id="KW-1185">Reference proteome</keyword>
<accession>A0ABW1P5S0</accession>
<proteinExistence type="inferred from homology"/>
<dbReference type="RefSeq" id="WP_380637138.1">
    <property type="nucleotide sequence ID" value="NZ_JBHSQO010000014.1"/>
</dbReference>
<dbReference type="Gene3D" id="3.40.50.2000">
    <property type="entry name" value="Glycogen Phosphorylase B"/>
    <property type="match status" value="1"/>
</dbReference>
<dbReference type="Proteomes" id="UP001596220">
    <property type="component" value="Unassembled WGS sequence"/>
</dbReference>
<dbReference type="Gene3D" id="3.90.550.10">
    <property type="entry name" value="Spore Coat Polysaccharide Biosynthesis Protein SpsA, Chain A"/>
    <property type="match status" value="1"/>
</dbReference>
<dbReference type="EMBL" id="JBHSQO010000014">
    <property type="protein sequence ID" value="MFC6090940.1"/>
    <property type="molecule type" value="Genomic_DNA"/>
</dbReference>